<keyword evidence="3" id="KW-1185">Reference proteome</keyword>
<organism evidence="3">
    <name type="scientific">Harpegnathos saltator</name>
    <name type="common">Jerdon's jumping ant</name>
    <dbReference type="NCBI Taxonomy" id="610380"/>
    <lineage>
        <taxon>Eukaryota</taxon>
        <taxon>Metazoa</taxon>
        <taxon>Ecdysozoa</taxon>
        <taxon>Arthropoda</taxon>
        <taxon>Hexapoda</taxon>
        <taxon>Insecta</taxon>
        <taxon>Pterygota</taxon>
        <taxon>Neoptera</taxon>
        <taxon>Endopterygota</taxon>
        <taxon>Hymenoptera</taxon>
        <taxon>Apocrita</taxon>
        <taxon>Aculeata</taxon>
        <taxon>Formicoidea</taxon>
        <taxon>Formicidae</taxon>
        <taxon>Ponerinae</taxon>
        <taxon>Ponerini</taxon>
        <taxon>Harpegnathos</taxon>
    </lineage>
</organism>
<reference evidence="2 3" key="1">
    <citation type="journal article" date="2010" name="Science">
        <title>Genomic comparison of the ants Camponotus floridanus and Harpegnathos saltator.</title>
        <authorList>
            <person name="Bonasio R."/>
            <person name="Zhang G."/>
            <person name="Ye C."/>
            <person name="Mutti N.S."/>
            <person name="Fang X."/>
            <person name="Qin N."/>
            <person name="Donahue G."/>
            <person name="Yang P."/>
            <person name="Li Q."/>
            <person name="Li C."/>
            <person name="Zhang P."/>
            <person name="Huang Z."/>
            <person name="Berger S.L."/>
            <person name="Reinberg D."/>
            <person name="Wang J."/>
            <person name="Liebig J."/>
        </authorList>
    </citation>
    <scope>NUCLEOTIDE SEQUENCE [LARGE SCALE GENOMIC DNA]</scope>
    <source>
        <strain evidence="2 3">R22 G/1</strain>
    </source>
</reference>
<accession>E2BNU8</accession>
<protein>
    <submittedName>
        <fullName evidence="2">Uncharacterized protein</fullName>
    </submittedName>
</protein>
<evidence type="ECO:0000313" key="2">
    <source>
        <dbReference type="EMBL" id="EFN82631.1"/>
    </source>
</evidence>
<keyword evidence="1" id="KW-0732">Signal</keyword>
<feature type="signal peptide" evidence="1">
    <location>
        <begin position="1"/>
        <end position="23"/>
    </location>
</feature>
<feature type="chain" id="PRO_5003157378" evidence="1">
    <location>
        <begin position="24"/>
        <end position="58"/>
    </location>
</feature>
<dbReference type="AlphaFoldDB" id="E2BNU8"/>
<dbReference type="EMBL" id="GL449507">
    <property type="protein sequence ID" value="EFN82631.1"/>
    <property type="molecule type" value="Genomic_DNA"/>
</dbReference>
<sequence>MAGPRVCRLFVILGYLSLVLVLAQNPVEEKTTFEAAFQDKRGLGQRASRGLSGNRYAI</sequence>
<dbReference type="OrthoDB" id="10014052at2759"/>
<dbReference type="Proteomes" id="UP000008237">
    <property type="component" value="Unassembled WGS sequence"/>
</dbReference>
<evidence type="ECO:0000256" key="1">
    <source>
        <dbReference type="SAM" id="SignalP"/>
    </source>
</evidence>
<evidence type="ECO:0000313" key="3">
    <source>
        <dbReference type="Proteomes" id="UP000008237"/>
    </source>
</evidence>
<gene>
    <name evidence="2" type="ORF">EAI_16572</name>
</gene>
<dbReference type="InParanoid" id="E2BNU8"/>
<name>E2BNU8_HARSA</name>
<proteinExistence type="predicted"/>
<dbReference type="OMA" id="RYVCQLL"/>